<dbReference type="Pfam" id="PF01381">
    <property type="entry name" value="HTH_3"/>
    <property type="match status" value="1"/>
</dbReference>
<keyword evidence="3" id="KW-1185">Reference proteome</keyword>
<dbReference type="SMART" id="SM00530">
    <property type="entry name" value="HTH_XRE"/>
    <property type="match status" value="1"/>
</dbReference>
<evidence type="ECO:0000259" key="1">
    <source>
        <dbReference type="PROSITE" id="PS50943"/>
    </source>
</evidence>
<accession>A0A1H3QZB7</accession>
<protein>
    <submittedName>
        <fullName evidence="2">Transcriptional regulator, contains XRE-family HTH domain</fullName>
    </submittedName>
</protein>
<dbReference type="PANTHER" id="PTHR37038">
    <property type="entry name" value="TRANSCRIPTIONAL REGULATOR-RELATED"/>
    <property type="match status" value="1"/>
</dbReference>
<dbReference type="InterPro" id="IPR011990">
    <property type="entry name" value="TPR-like_helical_dom_sf"/>
</dbReference>
<dbReference type="SUPFAM" id="SSF47413">
    <property type="entry name" value="lambda repressor-like DNA-binding domains"/>
    <property type="match status" value="1"/>
</dbReference>
<dbReference type="CDD" id="cd00093">
    <property type="entry name" value="HTH_XRE"/>
    <property type="match status" value="1"/>
</dbReference>
<dbReference type="PANTHER" id="PTHR37038:SF14">
    <property type="entry name" value="TRANSCRIPTIONAL ACTIVATOR"/>
    <property type="match status" value="1"/>
</dbReference>
<name>A0A1H3QZB7_9BACI</name>
<dbReference type="InterPro" id="IPR041315">
    <property type="entry name" value="PlcR_TPR"/>
</dbReference>
<dbReference type="STRING" id="1503961.SAMN05421736_107116"/>
<dbReference type="GO" id="GO:0003677">
    <property type="term" value="F:DNA binding"/>
    <property type="evidence" value="ECO:0007669"/>
    <property type="project" value="InterPro"/>
</dbReference>
<dbReference type="SUPFAM" id="SSF48452">
    <property type="entry name" value="TPR-like"/>
    <property type="match status" value="1"/>
</dbReference>
<dbReference type="OrthoDB" id="1150409at2"/>
<dbReference type="InterPro" id="IPR053163">
    <property type="entry name" value="HTH-type_regulator_Rgg"/>
</dbReference>
<evidence type="ECO:0000313" key="3">
    <source>
        <dbReference type="Proteomes" id="UP000198935"/>
    </source>
</evidence>
<dbReference type="Pfam" id="PF18768">
    <property type="entry name" value="RNPP_C"/>
    <property type="match status" value="1"/>
</dbReference>
<organism evidence="2 3">
    <name type="scientific">Evansella caseinilytica</name>
    <dbReference type="NCBI Taxonomy" id="1503961"/>
    <lineage>
        <taxon>Bacteria</taxon>
        <taxon>Bacillati</taxon>
        <taxon>Bacillota</taxon>
        <taxon>Bacilli</taxon>
        <taxon>Bacillales</taxon>
        <taxon>Bacillaceae</taxon>
        <taxon>Evansella</taxon>
    </lineage>
</organism>
<proteinExistence type="predicted"/>
<dbReference type="InterPro" id="IPR001387">
    <property type="entry name" value="Cro/C1-type_HTH"/>
</dbReference>
<dbReference type="Proteomes" id="UP000198935">
    <property type="component" value="Unassembled WGS sequence"/>
</dbReference>
<dbReference type="EMBL" id="FNPI01000007">
    <property type="protein sequence ID" value="SDZ18700.1"/>
    <property type="molecule type" value="Genomic_DNA"/>
</dbReference>
<evidence type="ECO:0000313" key="2">
    <source>
        <dbReference type="EMBL" id="SDZ18700.1"/>
    </source>
</evidence>
<gene>
    <name evidence="2" type="ORF">SAMN05421736_107116</name>
</gene>
<dbReference type="AlphaFoldDB" id="A0A1H3QZB7"/>
<feature type="domain" description="HTH cro/C1-type" evidence="1">
    <location>
        <begin position="11"/>
        <end position="64"/>
    </location>
</feature>
<dbReference type="InterPro" id="IPR010982">
    <property type="entry name" value="Lambda_DNA-bd_dom_sf"/>
</dbReference>
<dbReference type="Gene3D" id="1.25.40.10">
    <property type="entry name" value="Tetratricopeptide repeat domain"/>
    <property type="match status" value="1"/>
</dbReference>
<sequence length="293" mass="34548">MSDYWQVGEIIRLLRKSNHLSQAELAKDICTQAEISRIERNLTMPNADTLFRISERLGVDMNFFFENSDLSRMEYIQETIDLIRKFIEEKNYAEVARIVAAEKKNPLFKKAPYRQFLMWHEGLVQYYVDGDFRQAIETLHEALDIYQPGVLYSETQLQILISVGNLFGEIKEYEMAFTYYYLCHEGYQRLARVEDRKIQIRLLYNMALTLSRSHKDSAAIPLCQEGIALCQETKSLYLFGELYYQLAYSQWQLHNTKAAVSLMEKAIFIFKLVDNEKYKHFAEQKLTEISEQT</sequence>
<dbReference type="PROSITE" id="PS50943">
    <property type="entry name" value="HTH_CROC1"/>
    <property type="match status" value="1"/>
</dbReference>
<reference evidence="3" key="1">
    <citation type="submission" date="2016-10" db="EMBL/GenBank/DDBJ databases">
        <authorList>
            <person name="Varghese N."/>
            <person name="Submissions S."/>
        </authorList>
    </citation>
    <scope>NUCLEOTIDE SEQUENCE [LARGE SCALE GENOMIC DNA]</scope>
    <source>
        <strain evidence="3">SP</strain>
    </source>
</reference>